<comment type="caution">
    <text evidence="1">The sequence shown here is derived from an EMBL/GenBank/DDBJ whole genome shotgun (WGS) entry which is preliminary data.</text>
</comment>
<reference evidence="1 2" key="1">
    <citation type="submission" date="2019-06" db="EMBL/GenBank/DDBJ databases">
        <title>Genomic Encyclopedia of Type Strains, Phase IV (KMG-V): Genome sequencing to study the core and pangenomes of soil and plant-associated prokaryotes.</title>
        <authorList>
            <person name="Whitman W."/>
        </authorList>
    </citation>
    <scope>NUCLEOTIDE SEQUENCE [LARGE SCALE GENOMIC DNA]</scope>
    <source>
        <strain evidence="1 2">BR 10556</strain>
    </source>
</reference>
<keyword evidence="2" id="KW-1185">Reference proteome</keyword>
<protein>
    <submittedName>
        <fullName evidence="1">Uncharacterized protein</fullName>
    </submittedName>
</protein>
<evidence type="ECO:0000313" key="2">
    <source>
        <dbReference type="Proteomes" id="UP000315914"/>
    </source>
</evidence>
<sequence length="84" mass="9081">MPLGPDCFHWASRWRAIAPRGDEDEIVARCAPSRFLGDAFVLSDALVLSVVALSDVLDLGDILVLGDAFFNEVLAARAFFASLT</sequence>
<proteinExistence type="predicted"/>
<dbReference type="EMBL" id="VITW01000001">
    <property type="protein sequence ID" value="TWB83614.1"/>
    <property type="molecule type" value="Genomic_DNA"/>
</dbReference>
<accession>A0A560J5R7</accession>
<dbReference type="AlphaFoldDB" id="A0A560J5R7"/>
<name>A0A560J5R7_9BRAD</name>
<gene>
    <name evidence="1" type="ORF">FBZ95_10148</name>
</gene>
<evidence type="ECO:0000313" key="1">
    <source>
        <dbReference type="EMBL" id="TWB83614.1"/>
    </source>
</evidence>
<organism evidence="1 2">
    <name type="scientific">Bradyrhizobium sacchari</name>
    <dbReference type="NCBI Taxonomy" id="1399419"/>
    <lineage>
        <taxon>Bacteria</taxon>
        <taxon>Pseudomonadati</taxon>
        <taxon>Pseudomonadota</taxon>
        <taxon>Alphaproteobacteria</taxon>
        <taxon>Hyphomicrobiales</taxon>
        <taxon>Nitrobacteraceae</taxon>
        <taxon>Bradyrhizobium</taxon>
    </lineage>
</organism>
<dbReference type="Proteomes" id="UP000315914">
    <property type="component" value="Unassembled WGS sequence"/>
</dbReference>